<dbReference type="STRING" id="572036.SAMN05661099_3195"/>
<evidence type="ECO:0000256" key="1">
    <source>
        <dbReference type="SAM" id="SignalP"/>
    </source>
</evidence>
<gene>
    <name evidence="2" type="ORF">SAMN05661099_3195</name>
</gene>
<proteinExistence type="predicted"/>
<keyword evidence="1" id="KW-0732">Signal</keyword>
<dbReference type="RefSeq" id="WP_079703702.1">
    <property type="nucleotide sequence ID" value="NZ_FUYR01000004.1"/>
</dbReference>
<dbReference type="Proteomes" id="UP000189981">
    <property type="component" value="Unassembled WGS sequence"/>
</dbReference>
<evidence type="ECO:0000313" key="3">
    <source>
        <dbReference type="Proteomes" id="UP000189981"/>
    </source>
</evidence>
<dbReference type="PROSITE" id="PS51257">
    <property type="entry name" value="PROKAR_LIPOPROTEIN"/>
    <property type="match status" value="1"/>
</dbReference>
<organism evidence="2 3">
    <name type="scientific">Daejeonella lutea</name>
    <dbReference type="NCBI Taxonomy" id="572036"/>
    <lineage>
        <taxon>Bacteria</taxon>
        <taxon>Pseudomonadati</taxon>
        <taxon>Bacteroidota</taxon>
        <taxon>Sphingobacteriia</taxon>
        <taxon>Sphingobacteriales</taxon>
        <taxon>Sphingobacteriaceae</taxon>
        <taxon>Daejeonella</taxon>
    </lineage>
</organism>
<dbReference type="AlphaFoldDB" id="A0A1T5ET66"/>
<accession>A0A1T5ET66</accession>
<keyword evidence="3" id="KW-1185">Reference proteome</keyword>
<dbReference type="EMBL" id="FUYR01000004">
    <property type="protein sequence ID" value="SKB87126.1"/>
    <property type="molecule type" value="Genomic_DNA"/>
</dbReference>
<sequence>MTSIRNSSLALIVFLGIMLAGCGKDTPATPDTGGSGTGGGGGVTYTGTVATYTEIPIPTIDIPNLIIPNLGAFYVTNRGAYVHVQNTKKQLWSVYKYHNGGAIPWSNYSPDFPLTSFIPSSFANEKDMELSFYWNGNDSGKYGMFNMNNGSPSFNYTVPMPPNGPGGFSNVIPAKKGFQRLWGIIGNEIWSESAVVSPKKFDKIAEIQLPLGSFVTKFFADPENETDLWCATENRLYRVSTVGSTPGSKGGIQNNWDFSSLGAGTINAIISVDKTIVIQYGNRIYRQEGTSFKSLGTLKTPAGATSSIATNGSTIVASDGNYYSFSTGLWKSYIGTGVSLSPADMKKYDDLKTICSAGFPIGVINGSGDGPVYILTLDKLVKITPKL</sequence>
<name>A0A1T5ET66_9SPHI</name>
<evidence type="ECO:0000313" key="2">
    <source>
        <dbReference type="EMBL" id="SKB87126.1"/>
    </source>
</evidence>
<feature type="chain" id="PRO_5012233777" evidence="1">
    <location>
        <begin position="21"/>
        <end position="387"/>
    </location>
</feature>
<protein>
    <submittedName>
        <fullName evidence="2">Uncharacterized protein</fullName>
    </submittedName>
</protein>
<reference evidence="3" key="1">
    <citation type="submission" date="2017-02" db="EMBL/GenBank/DDBJ databases">
        <authorList>
            <person name="Varghese N."/>
            <person name="Submissions S."/>
        </authorList>
    </citation>
    <scope>NUCLEOTIDE SEQUENCE [LARGE SCALE GENOMIC DNA]</scope>
    <source>
        <strain evidence="3">DSM 22385</strain>
    </source>
</reference>
<feature type="signal peptide" evidence="1">
    <location>
        <begin position="1"/>
        <end position="20"/>
    </location>
</feature>